<organism evidence="7 8">
    <name type="scientific">Verticillium longisporum</name>
    <name type="common">Verticillium dahliae var. longisporum</name>
    <dbReference type="NCBI Taxonomy" id="100787"/>
    <lineage>
        <taxon>Eukaryota</taxon>
        <taxon>Fungi</taxon>
        <taxon>Dikarya</taxon>
        <taxon>Ascomycota</taxon>
        <taxon>Pezizomycotina</taxon>
        <taxon>Sordariomycetes</taxon>
        <taxon>Hypocreomycetidae</taxon>
        <taxon>Glomerellales</taxon>
        <taxon>Plectosphaerellaceae</taxon>
        <taxon>Verticillium</taxon>
    </lineage>
</organism>
<keyword evidence="8" id="KW-1185">Reference proteome</keyword>
<dbReference type="Pfam" id="PF08583">
    <property type="entry name" value="Cmc1"/>
    <property type="match status" value="1"/>
</dbReference>
<evidence type="ECO:0000313" key="8">
    <source>
        <dbReference type="Proteomes" id="UP000044602"/>
    </source>
</evidence>
<name>A0A0G4KWS0_VERLO</name>
<dbReference type="InterPro" id="IPR008928">
    <property type="entry name" value="6-hairpin_glycosidase_sf"/>
</dbReference>
<dbReference type="InterPro" id="IPR001661">
    <property type="entry name" value="Glyco_hydro_37"/>
</dbReference>
<dbReference type="InterPro" id="IPR012341">
    <property type="entry name" value="6hp_glycosidase-like_sf"/>
</dbReference>
<protein>
    <recommendedName>
        <fullName evidence="4">Trehalase</fullName>
        <ecNumber evidence="4">3.2.1.28</ecNumber>
    </recommendedName>
    <alternativeName>
        <fullName evidence="4">Alpha-trehalose glucohydrolase</fullName>
    </alternativeName>
</protein>
<evidence type="ECO:0000256" key="1">
    <source>
        <dbReference type="ARBA" id="ARBA00005615"/>
    </source>
</evidence>
<dbReference type="InterPro" id="IPR013892">
    <property type="entry name" value="Cyt_c_biogenesis_Cmc1-like"/>
</dbReference>
<comment type="similarity">
    <text evidence="1 4">Belongs to the glycosyl hydrolase 37 family.</text>
</comment>
<evidence type="ECO:0000313" key="7">
    <source>
        <dbReference type="EMBL" id="CRK14141.1"/>
    </source>
</evidence>
<gene>
    <name evidence="7" type="ORF">BN1708_011086</name>
</gene>
<dbReference type="PANTHER" id="PTHR23403:SF1">
    <property type="entry name" value="TREHALASE"/>
    <property type="match status" value="1"/>
</dbReference>
<evidence type="ECO:0000256" key="6">
    <source>
        <dbReference type="SAM" id="SignalP"/>
    </source>
</evidence>
<dbReference type="PRINTS" id="PR00744">
    <property type="entry name" value="GLHYDRLASE37"/>
</dbReference>
<evidence type="ECO:0000256" key="2">
    <source>
        <dbReference type="ARBA" id="ARBA00007347"/>
    </source>
</evidence>
<dbReference type="STRING" id="100787.A0A0G4KWS0"/>
<keyword evidence="4" id="KW-0326">Glycosidase</keyword>
<sequence>MTLLSKSVVALAAAAPLARAQLFRNGSVIAPCDSAIYCHGEILSQIQLARPFEDSKTFVDMPAKRSLEQIQEAFDELEKPLTNNTALNDFLAANFALAGGELSEVDDLETDAQFLDNINDTVIREFTERVIEIWPDLTRSYTGAGSNCTDCPNSFIPINRTFVVAGGRFREPYYWDSFWILEGLLRTGGSFIEVSRNQIENFLDLVDQYGFVMNGARRYYLNRSQPPLLSQMVRLYVDHTNDTDILDRALPLLIKEHEWWTVNRTVEVSKDDRTYQLNLYNVSNTQPRPESYYEDYTTASNSSYYAEPANPPVPRPTADRSGPPECEDVMNALDECHARGFLYKSLGNCNTAKQHVSDCLKVARMKRLDANRAAGKAKRDEKARKIAEINKELGLD</sequence>
<dbReference type="PANTHER" id="PTHR23403">
    <property type="entry name" value="TREHALASE"/>
    <property type="match status" value="1"/>
</dbReference>
<dbReference type="EMBL" id="CVQH01005335">
    <property type="protein sequence ID" value="CRK14141.1"/>
    <property type="molecule type" value="Genomic_DNA"/>
</dbReference>
<dbReference type="SUPFAM" id="SSF48208">
    <property type="entry name" value="Six-hairpin glycosidases"/>
    <property type="match status" value="1"/>
</dbReference>
<comment type="catalytic activity">
    <reaction evidence="4">
        <text>alpha,alpha-trehalose + H2O = alpha-D-glucose + beta-D-glucose</text>
        <dbReference type="Rhea" id="RHEA:32675"/>
        <dbReference type="ChEBI" id="CHEBI:15377"/>
        <dbReference type="ChEBI" id="CHEBI:15903"/>
        <dbReference type="ChEBI" id="CHEBI:16551"/>
        <dbReference type="ChEBI" id="CHEBI:17925"/>
        <dbReference type="EC" id="3.2.1.28"/>
    </reaction>
</comment>
<reference evidence="7 8" key="1">
    <citation type="submission" date="2015-05" db="EMBL/GenBank/DDBJ databases">
        <authorList>
            <person name="Wang D.B."/>
            <person name="Wang M."/>
        </authorList>
    </citation>
    <scope>NUCLEOTIDE SEQUENCE [LARGE SCALE GENOMIC DNA]</scope>
    <source>
        <strain evidence="7">VL1</strain>
    </source>
</reference>
<dbReference type="GO" id="GO:0004555">
    <property type="term" value="F:alpha,alpha-trehalase activity"/>
    <property type="evidence" value="ECO:0007669"/>
    <property type="project" value="UniProtKB-EC"/>
</dbReference>
<feature type="signal peptide" evidence="6">
    <location>
        <begin position="1"/>
        <end position="20"/>
    </location>
</feature>
<comment type="similarity">
    <text evidence="2">Belongs to the CMC family.</text>
</comment>
<dbReference type="AlphaFoldDB" id="A0A0G4KWS0"/>
<accession>A0A0G4KWS0</accession>
<dbReference type="Proteomes" id="UP000044602">
    <property type="component" value="Unassembled WGS sequence"/>
</dbReference>
<keyword evidence="6" id="KW-0732">Signal</keyword>
<proteinExistence type="inferred from homology"/>
<evidence type="ECO:0000256" key="3">
    <source>
        <dbReference type="ARBA" id="ARBA00023157"/>
    </source>
</evidence>
<feature type="chain" id="PRO_5002565862" description="Trehalase" evidence="6">
    <location>
        <begin position="21"/>
        <end position="396"/>
    </location>
</feature>
<keyword evidence="4" id="KW-0378">Hydrolase</keyword>
<dbReference type="Gene3D" id="1.50.10.10">
    <property type="match status" value="1"/>
</dbReference>
<dbReference type="Pfam" id="PF01204">
    <property type="entry name" value="Trehalase"/>
    <property type="match status" value="1"/>
</dbReference>
<feature type="region of interest" description="Disordered" evidence="5">
    <location>
        <begin position="303"/>
        <end position="324"/>
    </location>
</feature>
<dbReference type="GO" id="GO:0005993">
    <property type="term" value="P:trehalose catabolic process"/>
    <property type="evidence" value="ECO:0007669"/>
    <property type="project" value="TreeGrafter"/>
</dbReference>
<keyword evidence="3" id="KW-1015">Disulfide bond</keyword>
<dbReference type="EC" id="3.2.1.28" evidence="4"/>
<evidence type="ECO:0000256" key="5">
    <source>
        <dbReference type="SAM" id="MobiDB-lite"/>
    </source>
</evidence>
<evidence type="ECO:0000256" key="4">
    <source>
        <dbReference type="RuleBase" id="RU361180"/>
    </source>
</evidence>